<feature type="domain" description="Rhodopsin" evidence="9">
    <location>
        <begin position="343"/>
        <end position="581"/>
    </location>
</feature>
<evidence type="ECO:0000256" key="2">
    <source>
        <dbReference type="ARBA" id="ARBA00022692"/>
    </source>
</evidence>
<gene>
    <name evidence="10" type="ORF">TCE0_033r09338</name>
</gene>
<keyword evidence="3 8" id="KW-1133">Transmembrane helix</keyword>
<comment type="caution">
    <text evidence="10">The sequence shown here is derived from an EMBL/GenBank/DDBJ whole genome shotgun (WGS) entry which is preliminary data.</text>
</comment>
<feature type="region of interest" description="Disordered" evidence="7">
    <location>
        <begin position="23"/>
        <end position="50"/>
    </location>
</feature>
<keyword evidence="2 8" id="KW-0812">Transmembrane</keyword>
<dbReference type="PANTHER" id="PTHR33048:SF47">
    <property type="entry name" value="INTEGRAL MEMBRANE PROTEIN-RELATED"/>
    <property type="match status" value="1"/>
</dbReference>
<feature type="transmembrane region" description="Helical" evidence="8">
    <location>
        <begin position="440"/>
        <end position="462"/>
    </location>
</feature>
<comment type="similarity">
    <text evidence="5">Belongs to the SAT4 family.</text>
</comment>
<feature type="transmembrane region" description="Helical" evidence="8">
    <location>
        <begin position="562"/>
        <end position="580"/>
    </location>
</feature>
<reference evidence="11" key="1">
    <citation type="journal article" date="2015" name="Genome Announc.">
        <title>Draft genome sequence of Talaromyces cellulolyticus strain Y-94, a source of lignocellulosic biomass-degrading enzymes.</title>
        <authorList>
            <person name="Fujii T."/>
            <person name="Koike H."/>
            <person name="Sawayama S."/>
            <person name="Yano S."/>
            <person name="Inoue H."/>
        </authorList>
    </citation>
    <scope>NUCLEOTIDE SEQUENCE [LARGE SCALE GENOMIC DNA]</scope>
    <source>
        <strain evidence="11">Y-94</strain>
    </source>
</reference>
<evidence type="ECO:0000256" key="3">
    <source>
        <dbReference type="ARBA" id="ARBA00022989"/>
    </source>
</evidence>
<protein>
    <recommendedName>
        <fullName evidence="9">Rhodopsin domain-containing protein</fullName>
    </recommendedName>
</protein>
<evidence type="ECO:0000256" key="1">
    <source>
        <dbReference type="ARBA" id="ARBA00004141"/>
    </source>
</evidence>
<evidence type="ECO:0000256" key="7">
    <source>
        <dbReference type="SAM" id="MobiDB-lite"/>
    </source>
</evidence>
<evidence type="ECO:0000256" key="4">
    <source>
        <dbReference type="ARBA" id="ARBA00023136"/>
    </source>
</evidence>
<keyword evidence="4 8" id="KW-0472">Membrane</keyword>
<dbReference type="EMBL" id="DF933829">
    <property type="protein sequence ID" value="GAM38540.1"/>
    <property type="molecule type" value="Genomic_DNA"/>
</dbReference>
<name>A0A6V8HAT6_TALPI</name>
<proteinExistence type="inferred from homology"/>
<feature type="transmembrane region" description="Helical" evidence="8">
    <location>
        <begin position="519"/>
        <end position="542"/>
    </location>
</feature>
<feature type="compositionally biased region" description="Basic and acidic residues" evidence="7">
    <location>
        <begin position="23"/>
        <end position="35"/>
    </location>
</feature>
<dbReference type="Pfam" id="PF20684">
    <property type="entry name" value="Fung_rhodopsin"/>
    <property type="match status" value="1"/>
</dbReference>
<comment type="subcellular location">
    <subcellularLocation>
        <location evidence="1">Membrane</location>
        <topology evidence="1">Multi-pass membrane protein</topology>
    </subcellularLocation>
</comment>
<feature type="transmembrane region" description="Helical" evidence="8">
    <location>
        <begin position="328"/>
        <end position="347"/>
    </location>
</feature>
<feature type="transmembrane region" description="Helical" evidence="8">
    <location>
        <begin position="410"/>
        <end position="428"/>
    </location>
</feature>
<keyword evidence="11" id="KW-1185">Reference proteome</keyword>
<evidence type="ECO:0000256" key="8">
    <source>
        <dbReference type="SAM" id="Phobius"/>
    </source>
</evidence>
<dbReference type="Proteomes" id="UP000053095">
    <property type="component" value="Unassembled WGS sequence"/>
</dbReference>
<evidence type="ECO:0000313" key="10">
    <source>
        <dbReference type="EMBL" id="GAM38540.1"/>
    </source>
</evidence>
<feature type="coiled-coil region" evidence="6">
    <location>
        <begin position="89"/>
        <end position="201"/>
    </location>
</feature>
<dbReference type="AlphaFoldDB" id="A0A6V8HAT6"/>
<dbReference type="InterPro" id="IPR049326">
    <property type="entry name" value="Rhodopsin_dom_fungi"/>
</dbReference>
<keyword evidence="6" id="KW-0175">Coiled coil</keyword>
<sequence>MPNAYDENEHQIISNGLGLRVKEVEQKSGSKKEPTAMDPCRSTSSMEKQACEESAVVEDEKSRSGAGIAVRNDDDRRLHVFTFDGADDVHELEWKNEEADRKTKELVSQIEQCELTIDDLHKQINGLKAREIRLIQCNDEIKEDLADQIKDLREKLRESKLRERELQAQLERSRQVKEDLRIELEETKLRAIQQLRQSEARERESDLLQHTRREQRQLSHELLQQLVEVTVETISQRNPPAANTQQVIYQRHPRDVDIIAQQNHTISYLEQANYHTERKARRANLQAEYFRKEFMESKFNPDLIMSTSSEIPAMHPDKVSPGYIKYDIIASMLTFVATLCVVLRFVHRSHANDYRWDDWAALASIVFSIGLLIILLLISAPRIAGAGYHIDAYTVPQLNNYMKLALSYNVLYNFSVASSKASIVFFYYRFFFIDIHFKIFMRIILALIVGNCLICALGLIFSDSPVEAQWNVGMPYTSINNTAFWAAMAVVNIILDVLILGIAQFKVWKLHISTRRKVLVSLIFILGAFTIITSILRIIYLLMVDVADLTYTSTTAGIWTNVEVNLSIICACAPVIYSLVRSKVSGNRSTTSNSSRPMNQSISAVITIGGGNSYLKRSQDEEGEVGLSRSSAYCTITEADGGTHSLEPLDVIRVQRAFHVT</sequence>
<feature type="transmembrane region" description="Helical" evidence="8">
    <location>
        <begin position="359"/>
        <end position="378"/>
    </location>
</feature>
<feature type="transmembrane region" description="Helical" evidence="8">
    <location>
        <begin position="482"/>
        <end position="507"/>
    </location>
</feature>
<evidence type="ECO:0000313" key="11">
    <source>
        <dbReference type="Proteomes" id="UP000053095"/>
    </source>
</evidence>
<evidence type="ECO:0000256" key="6">
    <source>
        <dbReference type="SAM" id="Coils"/>
    </source>
</evidence>
<organism evidence="10 11">
    <name type="scientific">Talaromyces pinophilus</name>
    <name type="common">Penicillium pinophilum</name>
    <dbReference type="NCBI Taxonomy" id="128442"/>
    <lineage>
        <taxon>Eukaryota</taxon>
        <taxon>Fungi</taxon>
        <taxon>Dikarya</taxon>
        <taxon>Ascomycota</taxon>
        <taxon>Pezizomycotina</taxon>
        <taxon>Eurotiomycetes</taxon>
        <taxon>Eurotiomycetidae</taxon>
        <taxon>Eurotiales</taxon>
        <taxon>Trichocomaceae</taxon>
        <taxon>Talaromyces</taxon>
        <taxon>Talaromyces sect. Talaromyces</taxon>
    </lineage>
</organism>
<dbReference type="GO" id="GO:0016020">
    <property type="term" value="C:membrane"/>
    <property type="evidence" value="ECO:0007669"/>
    <property type="project" value="UniProtKB-SubCell"/>
</dbReference>
<evidence type="ECO:0000259" key="9">
    <source>
        <dbReference type="Pfam" id="PF20684"/>
    </source>
</evidence>
<dbReference type="InterPro" id="IPR052337">
    <property type="entry name" value="SAT4-like"/>
</dbReference>
<evidence type="ECO:0000256" key="5">
    <source>
        <dbReference type="ARBA" id="ARBA00038359"/>
    </source>
</evidence>
<accession>A0A6V8HAT6</accession>
<dbReference type="PANTHER" id="PTHR33048">
    <property type="entry name" value="PTH11-LIKE INTEGRAL MEMBRANE PROTEIN (AFU_ORTHOLOGUE AFUA_5G11245)"/>
    <property type="match status" value="1"/>
</dbReference>